<protein>
    <submittedName>
        <fullName evidence="1">Caspase</fullName>
    </submittedName>
</protein>
<dbReference type="Gene3D" id="3.40.50.1460">
    <property type="match status" value="1"/>
</dbReference>
<organism evidence="1">
    <name type="scientific">Pithovirus LCPAC102</name>
    <dbReference type="NCBI Taxonomy" id="2506587"/>
    <lineage>
        <taxon>Viruses</taxon>
        <taxon>Pithoviruses</taxon>
    </lineage>
</organism>
<reference evidence="1" key="1">
    <citation type="journal article" date="2019" name="MBio">
        <title>Virus Genomes from Deep Sea Sediments Expand the Ocean Megavirome and Support Independent Origins of Viral Gigantism.</title>
        <authorList>
            <person name="Backstrom D."/>
            <person name="Yutin N."/>
            <person name="Jorgensen S.L."/>
            <person name="Dharamshi J."/>
            <person name="Homa F."/>
            <person name="Zaremba-Niedwiedzka K."/>
            <person name="Spang A."/>
            <person name="Wolf Y.I."/>
            <person name="Koonin E.V."/>
            <person name="Ettema T.J."/>
        </authorList>
    </citation>
    <scope>NUCLEOTIDE SEQUENCE</scope>
</reference>
<sequence>MNTKYDKIALLIIFSYDDSVRDNIRWTLPGIGIDLYHSYNYVRTLGVDKILVITDIILDLHVGPLRNTIARGIVDTNIISIITNIKKNNNYWYYTHKNQLIEKIKKYVNNSDHIFIYYSGHASYNTLILPKVLKSFSYQDEATDINKDLYNANNFMSDIINNAQYNSQIFFILDCCQLSSMNLPYQLRNDKYHLYTSIKFNDKSRIYPKQEIICITSSSINENSLIASHGSVFSSIIFKILNNLYYMDNYLPDNYNIDDKRINYYSLKYILNILNSKCSKVNDQTSNIYVSYPNLKMIWSWIIGKTKALNIEFDHIGKTIQITKK</sequence>
<evidence type="ECO:0000313" key="1">
    <source>
        <dbReference type="EMBL" id="QBK90159.1"/>
    </source>
</evidence>
<name>A0A481Z580_9VIRU</name>
<dbReference type="EMBL" id="MK500467">
    <property type="protein sequence ID" value="QBK90159.1"/>
    <property type="molecule type" value="Genomic_DNA"/>
</dbReference>
<gene>
    <name evidence="1" type="ORF">LCPAC102_00690</name>
</gene>
<proteinExistence type="predicted"/>
<accession>A0A481Z580</accession>